<dbReference type="AlphaFoldDB" id="A0A7W9KAD1"/>
<organism evidence="4 5">
    <name type="scientific">Kutzneria kofuensis</name>
    <dbReference type="NCBI Taxonomy" id="103725"/>
    <lineage>
        <taxon>Bacteria</taxon>
        <taxon>Bacillati</taxon>
        <taxon>Actinomycetota</taxon>
        <taxon>Actinomycetes</taxon>
        <taxon>Pseudonocardiales</taxon>
        <taxon>Pseudonocardiaceae</taxon>
        <taxon>Kutzneria</taxon>
    </lineage>
</organism>
<keyword evidence="1" id="KW-0732">Signal</keyword>
<dbReference type="Pfam" id="PF07971">
    <property type="entry name" value="Glyco_hydro_92"/>
    <property type="match status" value="1"/>
</dbReference>
<dbReference type="GO" id="GO:0005975">
    <property type="term" value="P:carbohydrate metabolic process"/>
    <property type="evidence" value="ECO:0007669"/>
    <property type="project" value="InterPro"/>
</dbReference>
<dbReference type="PANTHER" id="PTHR12143:SF39">
    <property type="entry name" value="SECRETED PROTEIN"/>
    <property type="match status" value="1"/>
</dbReference>
<comment type="caution">
    <text evidence="4">The sequence shown here is derived from an EMBL/GenBank/DDBJ whole genome shotgun (WGS) entry which is preliminary data.</text>
</comment>
<evidence type="ECO:0000313" key="5">
    <source>
        <dbReference type="Proteomes" id="UP000585638"/>
    </source>
</evidence>
<evidence type="ECO:0000259" key="2">
    <source>
        <dbReference type="Pfam" id="PF07971"/>
    </source>
</evidence>
<dbReference type="InterPro" id="IPR008928">
    <property type="entry name" value="6-hairpin_glycosidase_sf"/>
</dbReference>
<sequence>MRRTLGLVLPLALAAGALAAGPANADAGNIDHSPGQDLAAYVNPFVGAAAGQFPESNSYAGDTFPGADVPFGMVQWSPDNPLEPKAPDGVGRYYVRDRDSGYAWEENRLRGFSLTHFNGAGCGGAAGDLPFIPYAGQVTVSPAADQAHYYSTFKHTNESASPGYYKVTTDAGITTELTTTQHSGLGRFTFPATGPATLLVDTADSAMGSDDASVTVDAAGHTISGWVASGHFCAGPNKYKVYFTATFDQPFASVGTWQNGTVTPGGTQARGGNLSNTTWDKQVVTPDGGSGAFVTFAPGSTVRARVGLSYVDADGAANNVRTEQGGKGFDQLVRQARRAWNDRLNQVRIGGGSKDQLTTFYTALYHTLLQPNVFSDVDGRYTGFDNKIHQQPRGHAQYANFSGWDVYRDEIQLLALLAPHETSDIAQSMYNQATQAGGIWDRWSQNNDFMGVMGGDPYHSMIASAYAFGARDFDVRGALASMVRGATRIQQPGERALERPGLWDYETLGYHADNVSDMLEETTADFGIAQLAGRLGQRDVQRQFMTRAQYWENVYNPDTGYLQTRDRTGQFATPFDPAAYQEFQYQEGNAAQYTWMVPYNVSGLVAAMGGPAATIKRLDYFFTELNSSADQPYAWMANEPSFEVPWEYSYAGAPAKTADVVRRSAEQLFKPTEDGLPGNDDLGATSSWYVWAALGMYPEAPGRAELVLASPLFPRITVTREGGQRIEITAPGASSSTKYVQSLRLNGKASTKPWVPESFAVNGGRLDYTLAGTPSPTWGTDPKDAPPSFRDGEVPVRGAVSGPVRVAPGPEGIGTAATATVRAEGITGAGTVKWQANPPAGITVTPSSGTLTVGPNGKSTQDVKVTAAKETYATVPFTFTGSGAQQLPAQLAVDAAKPGTFAAAADNVGVSDDNTVWLGKFGGTSLYPGGFSYSAQQLAAKGITPGGQVGGFTWPVSAGTGAPDNIVANGQTLQLSAPATATKLAFLGAATGGDASGQVTITYTDGSTQTSDLGLSEWLLQGGKEQPRFGNTVVTSTPYINSAFPRYGFRVHRPYTSYLFATAPITLAAGKQVRGVTLPAGTSGGVAHVFAVSVS</sequence>
<dbReference type="PANTHER" id="PTHR12143">
    <property type="entry name" value="PEPTIDE N-GLYCANASE PNGASE -RELATED"/>
    <property type="match status" value="1"/>
</dbReference>
<dbReference type="InterPro" id="IPR005887">
    <property type="entry name" value="GH92_a_mannosidase_put"/>
</dbReference>
<reference evidence="4 5" key="1">
    <citation type="submission" date="2020-08" db="EMBL/GenBank/DDBJ databases">
        <title>Sequencing the genomes of 1000 actinobacteria strains.</title>
        <authorList>
            <person name="Klenk H.-P."/>
        </authorList>
    </citation>
    <scope>NUCLEOTIDE SEQUENCE [LARGE SCALE GENOMIC DNA]</scope>
    <source>
        <strain evidence="4 5">DSM 43851</strain>
    </source>
</reference>
<evidence type="ECO:0000259" key="3">
    <source>
        <dbReference type="Pfam" id="PF17678"/>
    </source>
</evidence>
<feature type="domain" description="Glycosyl hydrolase family 92 N-terminal" evidence="3">
    <location>
        <begin position="41"/>
        <end position="309"/>
    </location>
</feature>
<protein>
    <submittedName>
        <fullName evidence="4">Putative alpha-1,2-mannosidase</fullName>
    </submittedName>
</protein>
<dbReference type="Gene3D" id="1.20.1610.10">
    <property type="entry name" value="alpha-1,2-mannosidases domains"/>
    <property type="match status" value="1"/>
</dbReference>
<dbReference type="Proteomes" id="UP000585638">
    <property type="component" value="Unassembled WGS sequence"/>
</dbReference>
<dbReference type="Gene3D" id="1.20.1050.60">
    <property type="entry name" value="alpha-1,2-mannosidase"/>
    <property type="match status" value="1"/>
</dbReference>
<evidence type="ECO:0000313" key="4">
    <source>
        <dbReference type="EMBL" id="MBB5888959.1"/>
    </source>
</evidence>
<dbReference type="Gene3D" id="2.70.98.10">
    <property type="match status" value="1"/>
</dbReference>
<name>A0A7W9KAD1_9PSEU</name>
<dbReference type="EMBL" id="JACHIR010000001">
    <property type="protein sequence ID" value="MBB5888959.1"/>
    <property type="molecule type" value="Genomic_DNA"/>
</dbReference>
<evidence type="ECO:0000256" key="1">
    <source>
        <dbReference type="SAM" id="SignalP"/>
    </source>
</evidence>
<dbReference type="GO" id="GO:0006516">
    <property type="term" value="P:glycoprotein catabolic process"/>
    <property type="evidence" value="ECO:0007669"/>
    <property type="project" value="TreeGrafter"/>
</dbReference>
<feature type="chain" id="PRO_5031356854" evidence="1">
    <location>
        <begin position="26"/>
        <end position="1095"/>
    </location>
</feature>
<dbReference type="RefSeq" id="WP_184857524.1">
    <property type="nucleotide sequence ID" value="NZ_BAAAWY010000013.1"/>
</dbReference>
<keyword evidence="5" id="KW-1185">Reference proteome</keyword>
<feature type="domain" description="Glycosyl hydrolase family 92" evidence="2">
    <location>
        <begin position="316"/>
        <end position="770"/>
    </location>
</feature>
<dbReference type="GO" id="GO:0005829">
    <property type="term" value="C:cytosol"/>
    <property type="evidence" value="ECO:0007669"/>
    <property type="project" value="TreeGrafter"/>
</dbReference>
<dbReference type="InterPro" id="IPR050883">
    <property type="entry name" value="PNGase"/>
</dbReference>
<dbReference type="SUPFAM" id="SSF48208">
    <property type="entry name" value="Six-hairpin glycosidases"/>
    <property type="match status" value="1"/>
</dbReference>
<dbReference type="InterPro" id="IPR014718">
    <property type="entry name" value="GH-type_carb-bd"/>
</dbReference>
<proteinExistence type="predicted"/>
<accession>A0A7W9KAD1</accession>
<dbReference type="GO" id="GO:0000224">
    <property type="term" value="F:peptide-N4-(N-acetyl-beta-glucosaminyl)asparagine amidase activity"/>
    <property type="evidence" value="ECO:0007669"/>
    <property type="project" value="TreeGrafter"/>
</dbReference>
<feature type="signal peptide" evidence="1">
    <location>
        <begin position="1"/>
        <end position="25"/>
    </location>
</feature>
<dbReference type="Gene3D" id="3.30.2080.10">
    <property type="entry name" value="GH92 mannosidase domain"/>
    <property type="match status" value="1"/>
</dbReference>
<dbReference type="Pfam" id="PF17678">
    <property type="entry name" value="Glyco_hydro_92N"/>
    <property type="match status" value="1"/>
</dbReference>
<dbReference type="GO" id="GO:0030246">
    <property type="term" value="F:carbohydrate binding"/>
    <property type="evidence" value="ECO:0007669"/>
    <property type="project" value="InterPro"/>
</dbReference>
<dbReference type="InterPro" id="IPR012939">
    <property type="entry name" value="Glyco_hydro_92"/>
</dbReference>
<dbReference type="NCBIfam" id="TIGR01180">
    <property type="entry name" value="aman2_put"/>
    <property type="match status" value="1"/>
</dbReference>
<dbReference type="InterPro" id="IPR041371">
    <property type="entry name" value="GH92_N"/>
</dbReference>
<gene>
    <name evidence="4" type="ORF">BJ998_000155</name>
</gene>